<dbReference type="STRING" id="277988.SAMN05216170_2173"/>
<dbReference type="CDD" id="cd18677">
    <property type="entry name" value="PIN_MjVapC2-VapC6_like"/>
    <property type="match status" value="1"/>
</dbReference>
<dbReference type="KEGG" id="ttd:A3L14_10355"/>
<dbReference type="Proteomes" id="UP000182125">
    <property type="component" value="Unassembled WGS sequence"/>
</dbReference>
<keyword evidence="7" id="KW-1185">Reference proteome</keyword>
<dbReference type="Proteomes" id="UP000051862">
    <property type="component" value="Unassembled WGS sequence"/>
</dbReference>
<name>A0A0Q2MU96_9EURY</name>
<reference evidence="2 7" key="2">
    <citation type="submission" date="2016-04" db="EMBL/GenBank/DDBJ databases">
        <title>Complete genome sequence of Thermococcus thioreducens type strain OGL-20P.</title>
        <authorList>
            <person name="Oger P.M."/>
        </authorList>
    </citation>
    <scope>NUCLEOTIDE SEQUENCE [LARGE SCALE GENOMIC DNA]</scope>
    <source>
        <strain evidence="2 7">OGL-20P</strain>
    </source>
</reference>
<protein>
    <submittedName>
        <fullName evidence="3">Ribonuclease VapC</fullName>
    </submittedName>
</protein>
<dbReference type="InterPro" id="IPR002716">
    <property type="entry name" value="PIN_dom"/>
</dbReference>
<dbReference type="EMBL" id="FOIW01000003">
    <property type="protein sequence ID" value="SEW21670.1"/>
    <property type="molecule type" value="Genomic_DNA"/>
</dbReference>
<dbReference type="OrthoDB" id="147997at2157"/>
<dbReference type="SUPFAM" id="SSF88723">
    <property type="entry name" value="PIN domain-like"/>
    <property type="match status" value="1"/>
</dbReference>
<proteinExistence type="predicted"/>
<accession>A0A0Q2MU96</accession>
<evidence type="ECO:0000313" key="7">
    <source>
        <dbReference type="Proteomes" id="UP000250136"/>
    </source>
</evidence>
<sequence>MSRSEVFVDSSVFVGLHLGDPRAKALVKKAINKGHTLVTNLVVFSETVYKVMFTLAIQDGLKGAYDLKKHLRDYTFVYGRVKTALEELSEAGFLKIVPISENTMKLASQLGEDYELLPNDSLIAATCKEREIDLILTFDSDFKRIPFLKTFEG</sequence>
<dbReference type="InterPro" id="IPR029060">
    <property type="entry name" value="PIN-like_dom_sf"/>
</dbReference>
<dbReference type="PATRIC" id="fig|277988.4.peg.269"/>
<dbReference type="PANTHER" id="PTHR39677">
    <property type="entry name" value="RIBONUCLEASE VAPC6"/>
    <property type="match status" value="1"/>
</dbReference>
<dbReference type="PANTHER" id="PTHR39677:SF4">
    <property type="entry name" value="RIBONUCLEASE VAPC6"/>
    <property type="match status" value="1"/>
</dbReference>
<dbReference type="EMBL" id="LIXN01000002">
    <property type="protein sequence ID" value="KQH83327.1"/>
    <property type="molecule type" value="Genomic_DNA"/>
</dbReference>
<gene>
    <name evidence="2" type="ORF">A3L14_10355</name>
    <name evidence="3" type="ORF">AMR53_01255</name>
    <name evidence="4" type="ORF">SAMN05216170_2173</name>
</gene>
<evidence type="ECO:0000259" key="1">
    <source>
        <dbReference type="SMART" id="SM00670"/>
    </source>
</evidence>
<evidence type="ECO:0000313" key="5">
    <source>
        <dbReference type="Proteomes" id="UP000051862"/>
    </source>
</evidence>
<evidence type="ECO:0000313" key="3">
    <source>
        <dbReference type="EMBL" id="KQH83327.1"/>
    </source>
</evidence>
<dbReference type="GeneID" id="33334831"/>
<reference evidence="3 5" key="1">
    <citation type="submission" date="2015-08" db="EMBL/GenBank/DDBJ databases">
        <title>Thermococcus thioreducens DSM 14981 genome sequencing.</title>
        <authorList>
            <person name="Hong S.-J."/>
            <person name="Kim M.-C."/>
            <person name="Shin J.-H."/>
        </authorList>
    </citation>
    <scope>NUCLEOTIDE SEQUENCE [LARGE SCALE GENOMIC DNA]</scope>
    <source>
        <strain evidence="3 5">DSM 14981</strain>
    </source>
</reference>
<dbReference type="SMART" id="SM00670">
    <property type="entry name" value="PINc"/>
    <property type="match status" value="1"/>
</dbReference>
<reference evidence="4 6" key="3">
    <citation type="submission" date="2016-10" db="EMBL/GenBank/DDBJ databases">
        <authorList>
            <person name="de Groot N.N."/>
        </authorList>
    </citation>
    <scope>NUCLEOTIDE SEQUENCE [LARGE SCALE GENOMIC DNA]</scope>
    <source>
        <strain evidence="4 6">OGL-20</strain>
    </source>
</reference>
<dbReference type="AlphaFoldDB" id="A0A0Q2MU96"/>
<evidence type="ECO:0000313" key="2">
    <source>
        <dbReference type="EMBL" id="ASJ13258.1"/>
    </source>
</evidence>
<dbReference type="Pfam" id="PF01850">
    <property type="entry name" value="PIN"/>
    <property type="match status" value="1"/>
</dbReference>
<evidence type="ECO:0000313" key="4">
    <source>
        <dbReference type="EMBL" id="SEW21670.1"/>
    </source>
</evidence>
<dbReference type="RefSeq" id="WP_055428536.1">
    <property type="nucleotide sequence ID" value="NZ_CP015105.1"/>
</dbReference>
<dbReference type="Gene3D" id="3.40.50.1010">
    <property type="entry name" value="5'-nuclease"/>
    <property type="match status" value="1"/>
</dbReference>
<evidence type="ECO:0000313" key="6">
    <source>
        <dbReference type="Proteomes" id="UP000182125"/>
    </source>
</evidence>
<feature type="domain" description="PIN" evidence="1">
    <location>
        <begin position="4"/>
        <end position="144"/>
    </location>
</feature>
<dbReference type="Proteomes" id="UP000250136">
    <property type="component" value="Chromosome"/>
</dbReference>
<organism evidence="3 5">
    <name type="scientific">Thermococcus thioreducens</name>
    <dbReference type="NCBI Taxonomy" id="277988"/>
    <lineage>
        <taxon>Archaea</taxon>
        <taxon>Methanobacteriati</taxon>
        <taxon>Methanobacteriota</taxon>
        <taxon>Thermococci</taxon>
        <taxon>Thermococcales</taxon>
        <taxon>Thermococcaceae</taxon>
        <taxon>Thermococcus</taxon>
    </lineage>
</organism>
<dbReference type="EMBL" id="CP015105">
    <property type="protein sequence ID" value="ASJ13258.1"/>
    <property type="molecule type" value="Genomic_DNA"/>
</dbReference>